<reference evidence="2" key="1">
    <citation type="journal article" date="2017" name="Nature">
        <title>The sunflower genome provides insights into oil metabolism, flowering and Asterid evolution.</title>
        <authorList>
            <person name="Badouin H."/>
            <person name="Gouzy J."/>
            <person name="Grassa C.J."/>
            <person name="Murat F."/>
            <person name="Staton S.E."/>
            <person name="Cottret L."/>
            <person name="Lelandais-Briere C."/>
            <person name="Owens G.L."/>
            <person name="Carrere S."/>
            <person name="Mayjonade B."/>
            <person name="Legrand L."/>
            <person name="Gill N."/>
            <person name="Kane N.C."/>
            <person name="Bowers J.E."/>
            <person name="Hubner S."/>
            <person name="Bellec A."/>
            <person name="Berard A."/>
            <person name="Berges H."/>
            <person name="Blanchet N."/>
            <person name="Boniface M.C."/>
            <person name="Brunel D."/>
            <person name="Catrice O."/>
            <person name="Chaidir N."/>
            <person name="Claudel C."/>
            <person name="Donnadieu C."/>
            <person name="Faraut T."/>
            <person name="Fievet G."/>
            <person name="Helmstetter N."/>
            <person name="King M."/>
            <person name="Knapp S.J."/>
            <person name="Lai Z."/>
            <person name="Le Paslier M.C."/>
            <person name="Lippi Y."/>
            <person name="Lorenzon L."/>
            <person name="Mandel J.R."/>
            <person name="Marage G."/>
            <person name="Marchand G."/>
            <person name="Marquand E."/>
            <person name="Bret-Mestries E."/>
            <person name="Morien E."/>
            <person name="Nambeesan S."/>
            <person name="Nguyen T."/>
            <person name="Pegot-Espagnet P."/>
            <person name="Pouilly N."/>
            <person name="Raftis F."/>
            <person name="Sallet E."/>
            <person name="Schiex T."/>
            <person name="Thomas J."/>
            <person name="Vandecasteele C."/>
            <person name="Vares D."/>
            <person name="Vear F."/>
            <person name="Vautrin S."/>
            <person name="Crespi M."/>
            <person name="Mangin B."/>
            <person name="Burke J.M."/>
            <person name="Salse J."/>
            <person name="Munos S."/>
            <person name="Vincourt P."/>
            <person name="Rieseberg L.H."/>
            <person name="Langlade N.B."/>
        </authorList>
    </citation>
    <scope>NUCLEOTIDE SEQUENCE</scope>
    <source>
        <tissue evidence="2">Leaves</tissue>
    </source>
</reference>
<reference evidence="2" key="2">
    <citation type="submission" date="2020-06" db="EMBL/GenBank/DDBJ databases">
        <title>Helianthus annuus Genome sequencing and assembly Release 2.</title>
        <authorList>
            <person name="Gouzy J."/>
            <person name="Langlade N."/>
            <person name="Munos S."/>
        </authorList>
    </citation>
    <scope>NUCLEOTIDE SEQUENCE</scope>
    <source>
        <tissue evidence="2">Leaves</tissue>
    </source>
</reference>
<proteinExistence type="predicted"/>
<dbReference type="InterPro" id="IPR027417">
    <property type="entry name" value="P-loop_NTPase"/>
</dbReference>
<evidence type="ECO:0000313" key="2">
    <source>
        <dbReference type="EMBL" id="KAF5765433.1"/>
    </source>
</evidence>
<organism evidence="2 3">
    <name type="scientific">Helianthus annuus</name>
    <name type="common">Common sunflower</name>
    <dbReference type="NCBI Taxonomy" id="4232"/>
    <lineage>
        <taxon>Eukaryota</taxon>
        <taxon>Viridiplantae</taxon>
        <taxon>Streptophyta</taxon>
        <taxon>Embryophyta</taxon>
        <taxon>Tracheophyta</taxon>
        <taxon>Spermatophyta</taxon>
        <taxon>Magnoliopsida</taxon>
        <taxon>eudicotyledons</taxon>
        <taxon>Gunneridae</taxon>
        <taxon>Pentapetalae</taxon>
        <taxon>asterids</taxon>
        <taxon>campanulids</taxon>
        <taxon>Asterales</taxon>
        <taxon>Asteraceae</taxon>
        <taxon>Asteroideae</taxon>
        <taxon>Heliantheae alliance</taxon>
        <taxon>Heliantheae</taxon>
        <taxon>Helianthus</taxon>
    </lineage>
</organism>
<protein>
    <submittedName>
        <fullName evidence="2">Dynamin central domain, Dynamin superfamily</fullName>
    </submittedName>
</protein>
<accession>A0A9K3H448</accession>
<comment type="caution">
    <text evidence="2">The sequence shown here is derived from an EMBL/GenBank/DDBJ whole genome shotgun (WGS) entry which is preliminary data.</text>
</comment>
<feature type="domain" description="Dynamin stalk" evidence="1">
    <location>
        <begin position="1"/>
        <end position="51"/>
    </location>
</feature>
<dbReference type="EMBL" id="MNCJ02000330">
    <property type="protein sequence ID" value="KAF5765433.1"/>
    <property type="molecule type" value="Genomic_DNA"/>
</dbReference>
<sequence>MGSEYLAIMLSKHSEGVIKSRIPGIQSLINKTLSDLEAELSHLGKPISTDVGALMDARKLIEREME</sequence>
<name>A0A9K3H448_HELAN</name>
<dbReference type="Proteomes" id="UP000215914">
    <property type="component" value="Unassembled WGS sequence"/>
</dbReference>
<keyword evidence="3" id="KW-1185">Reference proteome</keyword>
<dbReference type="Gramene" id="mRNA:HanXRQr2_Chr15g0703721">
    <property type="protein sequence ID" value="mRNA:HanXRQr2_Chr15g0703721"/>
    <property type="gene ID" value="HanXRQr2_Chr15g0703721"/>
</dbReference>
<dbReference type="AlphaFoldDB" id="A0A9K3H448"/>
<dbReference type="Gene3D" id="3.40.50.300">
    <property type="entry name" value="P-loop containing nucleotide triphosphate hydrolases"/>
    <property type="match status" value="1"/>
</dbReference>
<gene>
    <name evidence="2" type="ORF">HanXRQr2_Chr15g0703721</name>
</gene>
<evidence type="ECO:0000313" key="3">
    <source>
        <dbReference type="Proteomes" id="UP000215914"/>
    </source>
</evidence>
<dbReference type="Pfam" id="PF01031">
    <property type="entry name" value="Dynamin_M"/>
    <property type="match status" value="1"/>
</dbReference>
<evidence type="ECO:0000259" key="1">
    <source>
        <dbReference type="Pfam" id="PF01031"/>
    </source>
</evidence>
<dbReference type="InterPro" id="IPR000375">
    <property type="entry name" value="Dynamin_stalk"/>
</dbReference>